<keyword evidence="8" id="KW-1185">Reference proteome</keyword>
<evidence type="ECO:0000256" key="1">
    <source>
        <dbReference type="ARBA" id="ARBA00004496"/>
    </source>
</evidence>
<comment type="subcellular location">
    <subcellularLocation>
        <location evidence="1">Cytoplasm</location>
    </subcellularLocation>
</comment>
<evidence type="ECO:0000259" key="6">
    <source>
        <dbReference type="PROSITE" id="PS50219"/>
    </source>
</evidence>
<keyword evidence="7" id="KW-0675">Receptor</keyword>
<feature type="domain" description="CNH" evidence="6">
    <location>
        <begin position="41"/>
        <end position="469"/>
    </location>
</feature>
<reference evidence="7" key="1">
    <citation type="submission" date="2022-07" db="EMBL/GenBank/DDBJ databases">
        <title>Fungi with potential for degradation of polypropylene.</title>
        <authorList>
            <person name="Gostincar C."/>
        </authorList>
    </citation>
    <scope>NUCLEOTIDE SEQUENCE</scope>
    <source>
        <strain evidence="7">EXF-13308</strain>
    </source>
</reference>
<proteinExistence type="predicted"/>
<evidence type="ECO:0000256" key="2">
    <source>
        <dbReference type="ARBA" id="ARBA00022448"/>
    </source>
</evidence>
<feature type="compositionally biased region" description="Polar residues" evidence="5">
    <location>
        <begin position="517"/>
        <end position="527"/>
    </location>
</feature>
<evidence type="ECO:0000313" key="7">
    <source>
        <dbReference type="EMBL" id="KAJ9142775.1"/>
    </source>
</evidence>
<dbReference type="InterPro" id="IPR001180">
    <property type="entry name" value="CNH_dom"/>
</dbReference>
<keyword evidence="2" id="KW-0813">Transport</keyword>
<dbReference type="PANTHER" id="PTHR12894:SF27">
    <property type="entry name" value="TRANSFORMING GROWTH FACTOR-BETA RECEPTOR-ASSOCIATED PROTEIN 1"/>
    <property type="match status" value="1"/>
</dbReference>
<gene>
    <name evidence="7" type="ORF">NKR23_g7069</name>
</gene>
<evidence type="ECO:0000313" key="8">
    <source>
        <dbReference type="Proteomes" id="UP001174694"/>
    </source>
</evidence>
<dbReference type="GO" id="GO:0015031">
    <property type="term" value="P:protein transport"/>
    <property type="evidence" value="ECO:0007669"/>
    <property type="project" value="UniProtKB-KW"/>
</dbReference>
<accession>A0AA38RUM8</accession>
<feature type="region of interest" description="Disordered" evidence="5">
    <location>
        <begin position="240"/>
        <end position="282"/>
    </location>
</feature>
<dbReference type="GO" id="GO:0006914">
    <property type="term" value="P:autophagy"/>
    <property type="evidence" value="ECO:0007669"/>
    <property type="project" value="TreeGrafter"/>
</dbReference>
<dbReference type="GO" id="GO:0016020">
    <property type="term" value="C:membrane"/>
    <property type="evidence" value="ECO:0007669"/>
    <property type="project" value="TreeGrafter"/>
</dbReference>
<dbReference type="GO" id="GO:0005737">
    <property type="term" value="C:cytoplasm"/>
    <property type="evidence" value="ECO:0007669"/>
    <property type="project" value="UniProtKB-SubCell"/>
</dbReference>
<dbReference type="EMBL" id="JANBVO010000021">
    <property type="protein sequence ID" value="KAJ9142775.1"/>
    <property type="molecule type" value="Genomic_DNA"/>
</dbReference>
<organism evidence="7 8">
    <name type="scientific">Pleurostoma richardsiae</name>
    <dbReference type="NCBI Taxonomy" id="41990"/>
    <lineage>
        <taxon>Eukaryota</taxon>
        <taxon>Fungi</taxon>
        <taxon>Dikarya</taxon>
        <taxon>Ascomycota</taxon>
        <taxon>Pezizomycotina</taxon>
        <taxon>Sordariomycetes</taxon>
        <taxon>Sordariomycetidae</taxon>
        <taxon>Calosphaeriales</taxon>
        <taxon>Pleurostomataceae</taxon>
        <taxon>Pleurostoma</taxon>
    </lineage>
</organism>
<dbReference type="Proteomes" id="UP001174694">
    <property type="component" value="Unassembled WGS sequence"/>
</dbReference>
<dbReference type="PROSITE" id="PS50219">
    <property type="entry name" value="CNH"/>
    <property type="match status" value="1"/>
</dbReference>
<dbReference type="AlphaFoldDB" id="A0AA38RUM8"/>
<evidence type="ECO:0000256" key="3">
    <source>
        <dbReference type="ARBA" id="ARBA00022490"/>
    </source>
</evidence>
<comment type="caution">
    <text evidence="7">The sequence shown here is derived from an EMBL/GenBank/DDBJ whole genome shotgun (WGS) entry which is preliminary data.</text>
</comment>
<dbReference type="GO" id="GO:0034058">
    <property type="term" value="P:endosomal vesicle fusion"/>
    <property type="evidence" value="ECO:0007669"/>
    <property type="project" value="TreeGrafter"/>
</dbReference>
<keyword evidence="4" id="KW-0653">Protein transport</keyword>
<feature type="compositionally biased region" description="Polar residues" evidence="5">
    <location>
        <begin position="263"/>
        <end position="272"/>
    </location>
</feature>
<evidence type="ECO:0000256" key="5">
    <source>
        <dbReference type="SAM" id="MobiDB-lite"/>
    </source>
</evidence>
<feature type="region of interest" description="Disordered" evidence="5">
    <location>
        <begin position="516"/>
        <end position="577"/>
    </location>
</feature>
<evidence type="ECO:0000256" key="4">
    <source>
        <dbReference type="ARBA" id="ARBA00022927"/>
    </source>
</evidence>
<protein>
    <submittedName>
        <fullName evidence="7">Transforming growth factor-beta receptor-associated protein 1</fullName>
    </submittedName>
</protein>
<feature type="compositionally biased region" description="Basic and acidic residues" evidence="5">
    <location>
        <begin position="545"/>
        <end position="558"/>
    </location>
</feature>
<dbReference type="InterPro" id="IPR032914">
    <property type="entry name" value="Vam6/VPS39/TRAP1"/>
</dbReference>
<keyword evidence="3" id="KW-0963">Cytoplasm</keyword>
<sequence length="1216" mass="132907">MASDPEKKALMAQGPPPEAGPFVLRTLLDDVPLSADGASDDVKINCVDYLDHNLYVGTSASELLHFVQIPPDPSDKSSGPVFILASRLRPAFTEGAGSGSPRPGVQQILLLPRVGKACVLCNWTVTFYSLPELSPVFDNVKVKNCNWIGGVDLNDVGPEHTGMEGQAPSGVTILLSLNRKIQVVRVGESARAIKQIDFAGSTISLRRDSIACVADSRSYALLDIDRQLKIPLMSISSLDDSQPGGAVGQVQNIAGSSDGGLLRSTSSAQTRPASLAASEAQGHARSTSLGGLLAAGAQAAEKKLGDGEGESDSLQATPNSAARRDRSTSPHPVAADKPLPPPPDASAGQSSTAVPPAKPGPVFLKPHIASPTPEEFLLVTGTGPLDPGIGMFVNLDGDPTRPTLEFERYPKEIVVDGGAADLSSSRPALAEEEEGYVLASMSKEFEDGILHHGLEVQRWDVNSGEDEAPKFWLETPAIASDESTDSKNRPSLGIRSLVGSEEGLMLEVIERLCQKKFSPSPSGTPDASGTPVGSKDSRTAQSIERLSKERELFERDSDSQDEDSPPEGWEATRNTEEEEFASRLAKTTDRLAVWSGSHIWWVRRNPLLLQLEARIESTPLADPTRAYTSDERRQLFAILNSIRGRDAKTELEFLTFSYIRQRASVLLFTSFLHSADSPFSDPELKALEEVLLDGGLDPRVVLCLVPELRNEIVVGRRGIWIYGGVKGSVEKYIASEPSNSAGQTISALEPRILQFIKRFLTAWRRKKGFGSIADEKQVFRTVDAALLAVLLELDKGSPRGLARSGSIRSELYDLVDRGVDCFDRAVNLLESYHRLFVLSRLYQSRKMAADVLGTWKRIIEGEQDDGDEFRDGEQRVRDYLNKISNQALVREYGIWLATRNPKLGVQVFADDKGRAPRFEPTQVVAMLRQEAPDAVKYYLEHLVFGKGQTIYVKELINYYLDVVIDDLQSSPASREAITAGYETYRALRAPKPTYRQFLTDNAPPDNEVWQSRLRLLQLLGGAYEYDSKAIRERIASVTAGGAADGGADEQQLLVPEAIILDGRERRHEEALRLLVHRLGDYDTAVSYCLRGGASIYTPTPGRRESMPGREAQARLFGALLREFLALADVSARVEQTGALLERFGGWLDVQEVLGLIPDGWSVDVAAGFLLGALRRLVEERRETAVARALSSAENLRVNYELVVMVEEKGPTVEAQH</sequence>
<name>A0AA38RUM8_9PEZI</name>
<dbReference type="PANTHER" id="PTHR12894">
    <property type="entry name" value="CNH DOMAIN CONTAINING"/>
    <property type="match status" value="1"/>
</dbReference>
<feature type="region of interest" description="Disordered" evidence="5">
    <location>
        <begin position="300"/>
        <end position="368"/>
    </location>
</feature>